<dbReference type="InterPro" id="IPR000058">
    <property type="entry name" value="Znf_AN1"/>
</dbReference>
<reference evidence="5 6" key="1">
    <citation type="submission" date="2014-04" db="EMBL/GenBank/DDBJ databases">
        <authorList>
            <consortium name="DOE Joint Genome Institute"/>
            <person name="Kuo A."/>
            <person name="Kohler A."/>
            <person name="Nagy L.G."/>
            <person name="Floudas D."/>
            <person name="Copeland A."/>
            <person name="Barry K.W."/>
            <person name="Cichocki N."/>
            <person name="Veneault-Fourrey C."/>
            <person name="LaButti K."/>
            <person name="Lindquist E.A."/>
            <person name="Lipzen A."/>
            <person name="Lundell T."/>
            <person name="Morin E."/>
            <person name="Murat C."/>
            <person name="Sun H."/>
            <person name="Tunlid A."/>
            <person name="Henrissat B."/>
            <person name="Grigoriev I.V."/>
            <person name="Hibbett D.S."/>
            <person name="Martin F."/>
            <person name="Nordberg H.P."/>
            <person name="Cantor M.N."/>
            <person name="Hua S.X."/>
        </authorList>
    </citation>
    <scope>NUCLEOTIDE SEQUENCE [LARGE SCALE GENOMIC DNA]</scope>
    <source>
        <strain evidence="5 6">Foug A</strain>
    </source>
</reference>
<dbReference type="SUPFAM" id="SSF118310">
    <property type="entry name" value="AN1-like Zinc finger"/>
    <property type="match status" value="1"/>
</dbReference>
<dbReference type="HOGENOM" id="CLU_052358_1_0_1"/>
<dbReference type="InterPro" id="IPR035896">
    <property type="entry name" value="AN1-like_Znf"/>
</dbReference>
<dbReference type="AlphaFoldDB" id="A0A0C2ZG41"/>
<keyword evidence="3" id="KW-0862">Zinc</keyword>
<organism evidence="5 6">
    <name type="scientific">Scleroderma citrinum Foug A</name>
    <dbReference type="NCBI Taxonomy" id="1036808"/>
    <lineage>
        <taxon>Eukaryota</taxon>
        <taxon>Fungi</taxon>
        <taxon>Dikarya</taxon>
        <taxon>Basidiomycota</taxon>
        <taxon>Agaricomycotina</taxon>
        <taxon>Agaricomycetes</taxon>
        <taxon>Agaricomycetidae</taxon>
        <taxon>Boletales</taxon>
        <taxon>Sclerodermatineae</taxon>
        <taxon>Sclerodermataceae</taxon>
        <taxon>Scleroderma</taxon>
    </lineage>
</organism>
<gene>
    <name evidence="5" type="ORF">SCLCIDRAFT_55630</name>
</gene>
<dbReference type="Pfam" id="PF01428">
    <property type="entry name" value="zf-AN1"/>
    <property type="match status" value="1"/>
</dbReference>
<keyword evidence="1" id="KW-0479">Metal-binding</keyword>
<keyword evidence="6" id="KW-1185">Reference proteome</keyword>
<dbReference type="SMART" id="SM00154">
    <property type="entry name" value="ZnF_AN1"/>
    <property type="match status" value="1"/>
</dbReference>
<accession>A0A0C2ZG41</accession>
<feature type="domain" description="AN1-type" evidence="4">
    <location>
        <begin position="9"/>
        <end position="47"/>
    </location>
</feature>
<dbReference type="OrthoDB" id="431929at2759"/>
<reference evidence="6" key="2">
    <citation type="submission" date="2015-01" db="EMBL/GenBank/DDBJ databases">
        <title>Evolutionary Origins and Diversification of the Mycorrhizal Mutualists.</title>
        <authorList>
            <consortium name="DOE Joint Genome Institute"/>
            <consortium name="Mycorrhizal Genomics Consortium"/>
            <person name="Kohler A."/>
            <person name="Kuo A."/>
            <person name="Nagy L.G."/>
            <person name="Floudas D."/>
            <person name="Copeland A."/>
            <person name="Barry K.W."/>
            <person name="Cichocki N."/>
            <person name="Veneault-Fourrey C."/>
            <person name="LaButti K."/>
            <person name="Lindquist E.A."/>
            <person name="Lipzen A."/>
            <person name="Lundell T."/>
            <person name="Morin E."/>
            <person name="Murat C."/>
            <person name="Riley R."/>
            <person name="Ohm R."/>
            <person name="Sun H."/>
            <person name="Tunlid A."/>
            <person name="Henrissat B."/>
            <person name="Grigoriev I.V."/>
            <person name="Hibbett D.S."/>
            <person name="Martin F."/>
        </authorList>
    </citation>
    <scope>NUCLEOTIDE SEQUENCE [LARGE SCALE GENOMIC DNA]</scope>
    <source>
        <strain evidence="6">Foug A</strain>
    </source>
</reference>
<protein>
    <recommendedName>
        <fullName evidence="4">AN1-type domain-containing protein</fullName>
    </recommendedName>
</protein>
<dbReference type="Proteomes" id="UP000053989">
    <property type="component" value="Unassembled WGS sequence"/>
</dbReference>
<evidence type="ECO:0000256" key="3">
    <source>
        <dbReference type="ARBA" id="ARBA00022833"/>
    </source>
</evidence>
<dbReference type="STRING" id="1036808.A0A0C2ZG41"/>
<proteinExistence type="predicted"/>
<keyword evidence="2" id="KW-0863">Zinc-finger</keyword>
<evidence type="ECO:0000313" key="6">
    <source>
        <dbReference type="Proteomes" id="UP000053989"/>
    </source>
</evidence>
<evidence type="ECO:0000313" key="5">
    <source>
        <dbReference type="EMBL" id="KIM60633.1"/>
    </source>
</evidence>
<dbReference type="EMBL" id="KN822060">
    <property type="protein sequence ID" value="KIM60633.1"/>
    <property type="molecule type" value="Genomic_DNA"/>
</dbReference>
<feature type="non-terminal residue" evidence="5">
    <location>
        <position position="205"/>
    </location>
</feature>
<dbReference type="Gene3D" id="4.10.1110.10">
    <property type="entry name" value="AN1-like Zinc finger"/>
    <property type="match status" value="1"/>
</dbReference>
<dbReference type="GO" id="GO:0008270">
    <property type="term" value="F:zinc ion binding"/>
    <property type="evidence" value="ECO:0007669"/>
    <property type="project" value="UniProtKB-KW"/>
</dbReference>
<evidence type="ECO:0000256" key="1">
    <source>
        <dbReference type="ARBA" id="ARBA00022723"/>
    </source>
</evidence>
<evidence type="ECO:0000259" key="4">
    <source>
        <dbReference type="SMART" id="SM00154"/>
    </source>
</evidence>
<dbReference type="InParanoid" id="A0A0C2ZG41"/>
<evidence type="ECO:0000256" key="2">
    <source>
        <dbReference type="ARBA" id="ARBA00022771"/>
    </source>
</evidence>
<name>A0A0C2ZG41_9AGAM</name>
<feature type="non-terminal residue" evidence="5">
    <location>
        <position position="1"/>
    </location>
</feature>
<sequence length="205" mass="22343">DLEELGAQCALESCNERDFLPIQCSCLKLFCRFHISPDSHGCAAARQPATTKSQPGLVTRPKCAFPGCNKPSLIISPPMTDQADSGEERAAAAWSSFCVDHRHEKSSLLSGTSDGDNHVPVQDLARHLPVHSSCTPVAVRSAKLPTDPAKLAHLQKVNMMKMRHKAVPGDPKDKGSIPVGQRLHVNVRYEADGSKESILWFRRAS</sequence>